<accession>A0ABU9BGG7</accession>
<evidence type="ECO:0000313" key="2">
    <source>
        <dbReference type="EMBL" id="MEK8029051.1"/>
    </source>
</evidence>
<dbReference type="CDD" id="cd16329">
    <property type="entry name" value="LolA_like"/>
    <property type="match status" value="1"/>
</dbReference>
<dbReference type="Proteomes" id="UP001368500">
    <property type="component" value="Unassembled WGS sequence"/>
</dbReference>
<dbReference type="Gene3D" id="2.50.20.10">
    <property type="entry name" value="Lipoprotein localisation LolA/LolB/LppX"/>
    <property type="match status" value="1"/>
</dbReference>
<evidence type="ECO:0000313" key="3">
    <source>
        <dbReference type="Proteomes" id="UP001368500"/>
    </source>
</evidence>
<gene>
    <name evidence="2" type="ORF">AACH11_24105</name>
</gene>
<evidence type="ECO:0000256" key="1">
    <source>
        <dbReference type="SAM" id="SignalP"/>
    </source>
</evidence>
<reference evidence="2 3" key="1">
    <citation type="submission" date="2024-04" db="EMBL/GenBank/DDBJ databases">
        <title>Novel species of the genus Ideonella isolated from streams.</title>
        <authorList>
            <person name="Lu H."/>
        </authorList>
    </citation>
    <scope>NUCLEOTIDE SEQUENCE [LARGE SCALE GENOMIC DNA]</scope>
    <source>
        <strain evidence="2 3">BYS139W</strain>
    </source>
</reference>
<dbReference type="Pfam" id="PF07044">
    <property type="entry name" value="DUF1329"/>
    <property type="match status" value="1"/>
</dbReference>
<protein>
    <submittedName>
        <fullName evidence="2">DUF1329 domain-containing protein</fullName>
    </submittedName>
</protein>
<dbReference type="InterPro" id="IPR010752">
    <property type="entry name" value="DUF1329"/>
</dbReference>
<keyword evidence="1" id="KW-0732">Signal</keyword>
<feature type="chain" id="PRO_5046827772" evidence="1">
    <location>
        <begin position="31"/>
        <end position="457"/>
    </location>
</feature>
<sequence>MNTSTHTPQRALRHVTLAALALLSAAHVQAGVSAEEAARLKTELTPLGGERAGNKDGSIPAWTGGHTAPIPGFKNGGKRPDPFAAEKPLYQITAANQAQYADKLSDGVKAMLKKYPESFKLNVYKTYRTAAAPQWVYDNTARNAVKGELKDLKPTGVYGGIPFPIPKSGAEAMWNHSLRWRGEAYHVAVKGIQTTADGRHVVTGVGSGDFQVPYYFKDGSVDKFDGNFWSIRLINSGPPLRAGEGIVGRDHIDGDKTQVWAYITGQRRVRKVPNACCDTPTPASAGISMFDQTDVFNGRLDRYDWKIVGKKEMLIPYNGNRLLATPEAEALDKHHLASDAMRWELHRVWVIEATLAAGKRHVAPKRRYYLDEDTWIAVLADHWDANGQLWQMGFSNPVVMPDLPGTTSPQMFGFYDLLSGVWYYDSALNDAAEQYKLVPRYADTTFTPEALVGDAVR</sequence>
<name>A0ABU9BGG7_9BURK</name>
<keyword evidence="3" id="KW-1185">Reference proteome</keyword>
<dbReference type="RefSeq" id="WP_341376839.1">
    <property type="nucleotide sequence ID" value="NZ_JBBUTF010000038.1"/>
</dbReference>
<feature type="signal peptide" evidence="1">
    <location>
        <begin position="1"/>
        <end position="30"/>
    </location>
</feature>
<organism evidence="2 3">
    <name type="scientific">Pseudaquabacterium rugosum</name>
    <dbReference type="NCBI Taxonomy" id="2984194"/>
    <lineage>
        <taxon>Bacteria</taxon>
        <taxon>Pseudomonadati</taxon>
        <taxon>Pseudomonadota</taxon>
        <taxon>Betaproteobacteria</taxon>
        <taxon>Burkholderiales</taxon>
        <taxon>Sphaerotilaceae</taxon>
        <taxon>Pseudaquabacterium</taxon>
    </lineage>
</organism>
<comment type="caution">
    <text evidence="2">The sequence shown here is derived from an EMBL/GenBank/DDBJ whole genome shotgun (WGS) entry which is preliminary data.</text>
</comment>
<dbReference type="EMBL" id="JBBUTF010000038">
    <property type="protein sequence ID" value="MEK8029051.1"/>
    <property type="molecule type" value="Genomic_DNA"/>
</dbReference>
<proteinExistence type="predicted"/>